<dbReference type="Proteomes" id="UP001432322">
    <property type="component" value="Unassembled WGS sequence"/>
</dbReference>
<evidence type="ECO:0000313" key="1">
    <source>
        <dbReference type="EMBL" id="GMT24436.1"/>
    </source>
</evidence>
<accession>A0AAV5VX95</accession>
<comment type="caution">
    <text evidence="1">The sequence shown here is derived from an EMBL/GenBank/DDBJ whole genome shotgun (WGS) entry which is preliminary data.</text>
</comment>
<feature type="non-terminal residue" evidence="1">
    <location>
        <position position="71"/>
    </location>
</feature>
<name>A0AAV5VX95_9BILA</name>
<proteinExistence type="predicted"/>
<keyword evidence="2" id="KW-1185">Reference proteome</keyword>
<protein>
    <submittedName>
        <fullName evidence="1">Uncharacterized protein</fullName>
    </submittedName>
</protein>
<dbReference type="AlphaFoldDB" id="A0AAV5VX95"/>
<feature type="non-terminal residue" evidence="1">
    <location>
        <position position="1"/>
    </location>
</feature>
<dbReference type="EMBL" id="BTSY01000004">
    <property type="protein sequence ID" value="GMT24436.1"/>
    <property type="molecule type" value="Genomic_DNA"/>
</dbReference>
<sequence>ALRGGKGRCVRRFGSGWIDIRVNTRYEMTLSSILVIIGEENGTCEFSIEKRLGYLCLLNDESTEEIWTNTS</sequence>
<evidence type="ECO:0000313" key="2">
    <source>
        <dbReference type="Proteomes" id="UP001432322"/>
    </source>
</evidence>
<gene>
    <name evidence="1" type="ORF">PFISCL1PPCAC_15733</name>
</gene>
<organism evidence="1 2">
    <name type="scientific">Pristionchus fissidentatus</name>
    <dbReference type="NCBI Taxonomy" id="1538716"/>
    <lineage>
        <taxon>Eukaryota</taxon>
        <taxon>Metazoa</taxon>
        <taxon>Ecdysozoa</taxon>
        <taxon>Nematoda</taxon>
        <taxon>Chromadorea</taxon>
        <taxon>Rhabditida</taxon>
        <taxon>Rhabditina</taxon>
        <taxon>Diplogasteromorpha</taxon>
        <taxon>Diplogasteroidea</taxon>
        <taxon>Neodiplogasteridae</taxon>
        <taxon>Pristionchus</taxon>
    </lineage>
</organism>
<reference evidence="1" key="1">
    <citation type="submission" date="2023-10" db="EMBL/GenBank/DDBJ databases">
        <title>Genome assembly of Pristionchus species.</title>
        <authorList>
            <person name="Yoshida K."/>
            <person name="Sommer R.J."/>
        </authorList>
    </citation>
    <scope>NUCLEOTIDE SEQUENCE</scope>
    <source>
        <strain evidence="1">RS5133</strain>
    </source>
</reference>